<dbReference type="AlphaFoldDB" id="A0A9W3P301"/>
<protein>
    <submittedName>
        <fullName evidence="1">Uncharacterized protein</fullName>
    </submittedName>
</protein>
<evidence type="ECO:0000313" key="1">
    <source>
        <dbReference type="EMBL" id="AFQ25880.1"/>
    </source>
</evidence>
<proteinExistence type="predicted"/>
<dbReference type="KEGG" id="btn:BTF1_08345"/>
<accession>A0A9W3P301</accession>
<dbReference type="EMBL" id="CP003763">
    <property type="protein sequence ID" value="AFQ25880.1"/>
    <property type="molecule type" value="Genomic_DNA"/>
</dbReference>
<reference evidence="1 2" key="1">
    <citation type="journal article" date="2013" name="Genome Announc.">
        <title>Complete Genome Sequence of Bacillus thuringiensis Serovar Israelensis Strain HD-789.</title>
        <authorList>
            <person name="Doggett N.A."/>
            <person name="Stubben C.J."/>
            <person name="Chertkov O."/>
            <person name="Bruce D.C."/>
            <person name="Detter J.C."/>
            <person name="Johnson S.L."/>
            <person name="Han C.S."/>
        </authorList>
    </citation>
    <scope>NUCLEOTIDE SEQUENCE [LARGE SCALE GENOMIC DNA]</scope>
    <source>
        <strain evidence="1 2">HD-789</strain>
    </source>
</reference>
<name>A0A9W3P301_BACTU</name>
<gene>
    <name evidence="1" type="ORF">BTF1_08345</name>
</gene>
<organism evidence="1 2">
    <name type="scientific">Bacillus thuringiensis HD-789</name>
    <dbReference type="NCBI Taxonomy" id="1217737"/>
    <lineage>
        <taxon>Bacteria</taxon>
        <taxon>Bacillati</taxon>
        <taxon>Bacillota</taxon>
        <taxon>Bacilli</taxon>
        <taxon>Bacillales</taxon>
        <taxon>Bacillaceae</taxon>
        <taxon>Bacillus</taxon>
        <taxon>Bacillus cereus group</taxon>
    </lineage>
</organism>
<sequence length="34" mass="3764">MIPHDGKTPVSVALNVIISKSKRYLPLSGLRWSV</sequence>
<dbReference type="Proteomes" id="UP000005257">
    <property type="component" value="Chromosome"/>
</dbReference>
<evidence type="ECO:0000313" key="2">
    <source>
        <dbReference type="Proteomes" id="UP000005257"/>
    </source>
</evidence>